<dbReference type="RefSeq" id="WP_148909250.1">
    <property type="nucleotide sequence ID" value="NZ_VNHX01000016.1"/>
</dbReference>
<evidence type="ECO:0008006" key="4">
    <source>
        <dbReference type="Google" id="ProtNLM"/>
    </source>
</evidence>
<name>A0A5S5DAJ0_9SPHI</name>
<accession>A0A5S5DAJ0</accession>
<gene>
    <name evidence="2" type="ORF">BC792_11620</name>
</gene>
<protein>
    <recommendedName>
        <fullName evidence="4">DUF3823 domain-containing protein</fullName>
    </recommendedName>
</protein>
<dbReference type="PROSITE" id="PS51257">
    <property type="entry name" value="PROKAR_LIPOPROTEIN"/>
    <property type="match status" value="1"/>
</dbReference>
<keyword evidence="1" id="KW-0732">Signal</keyword>
<comment type="caution">
    <text evidence="2">The sequence shown here is derived from an EMBL/GenBank/DDBJ whole genome shotgun (WGS) entry which is preliminary data.</text>
</comment>
<organism evidence="2 3">
    <name type="scientific">Sphingobacterium allocomposti</name>
    <dbReference type="NCBI Taxonomy" id="415956"/>
    <lineage>
        <taxon>Bacteria</taxon>
        <taxon>Pseudomonadati</taxon>
        <taxon>Bacteroidota</taxon>
        <taxon>Sphingobacteriia</taxon>
        <taxon>Sphingobacteriales</taxon>
        <taxon>Sphingobacteriaceae</taxon>
        <taxon>Sphingobacterium</taxon>
    </lineage>
</organism>
<dbReference type="Proteomes" id="UP000325105">
    <property type="component" value="Unassembled WGS sequence"/>
</dbReference>
<feature type="chain" id="PRO_5024359340" description="DUF3823 domain-containing protein" evidence="1">
    <location>
        <begin position="23"/>
        <end position="268"/>
    </location>
</feature>
<evidence type="ECO:0000313" key="2">
    <source>
        <dbReference type="EMBL" id="TYP92418.1"/>
    </source>
</evidence>
<keyword evidence="3" id="KW-1185">Reference proteome</keyword>
<evidence type="ECO:0000256" key="1">
    <source>
        <dbReference type="SAM" id="SignalP"/>
    </source>
</evidence>
<reference evidence="2 3" key="1">
    <citation type="submission" date="2019-07" db="EMBL/GenBank/DDBJ databases">
        <title>Genomic Encyclopedia of Archaeal and Bacterial Type Strains, Phase II (KMG-II): from individual species to whole genera.</title>
        <authorList>
            <person name="Goeker M."/>
        </authorList>
    </citation>
    <scope>NUCLEOTIDE SEQUENCE [LARGE SCALE GENOMIC DNA]</scope>
    <source>
        <strain evidence="2 3">DSM 18850</strain>
    </source>
</reference>
<dbReference type="EMBL" id="VNHX01000016">
    <property type="protein sequence ID" value="TYP92418.1"/>
    <property type="molecule type" value="Genomic_DNA"/>
</dbReference>
<dbReference type="AlphaFoldDB" id="A0A5S5DAJ0"/>
<dbReference type="OrthoDB" id="699667at2"/>
<proteinExistence type="predicted"/>
<evidence type="ECO:0000313" key="3">
    <source>
        <dbReference type="Proteomes" id="UP000325105"/>
    </source>
</evidence>
<feature type="signal peptide" evidence="1">
    <location>
        <begin position="1"/>
        <end position="22"/>
    </location>
</feature>
<sequence length="268" mass="30750">MTKRVYNCLINFIICAILFSCAKLDYDDGITPFGEVYFDISKTAISDHLKVKYNGSPIELQQTAGGRVRVPQGEAKFEFYDTRSGSVLLEKIISIDPTVTERFVLFQPSEDDPIAFLDPHGQDNEEAAPQGFMKIKIANYSKSLVPFEKTDIIINFRYTQGRQFVYVPVDTIQSIGQTLDTATYRLVNMGERMPNYQPGYFCSFKEHGTDNEVKNAGGTMYYTHIAIIPDEEKNVFTRYLTPVEYIANNLYIFYEDLYYFIDIANVYD</sequence>